<dbReference type="PANTHER" id="PTHR34072:SF57">
    <property type="entry name" value="RNA-DIRECTED DNA POLYMERASE"/>
    <property type="match status" value="1"/>
</dbReference>
<keyword evidence="6" id="KW-0695">RNA-directed DNA polymerase</keyword>
<dbReference type="Pfam" id="PF17917">
    <property type="entry name" value="RT_RNaseH"/>
    <property type="match status" value="1"/>
</dbReference>
<keyword evidence="9" id="KW-1185">Reference proteome</keyword>
<evidence type="ECO:0000313" key="8">
    <source>
        <dbReference type="EMBL" id="PKA60523.1"/>
    </source>
</evidence>
<accession>A0A2I0AY98</accession>
<organism evidence="8 9">
    <name type="scientific">Apostasia shenzhenica</name>
    <dbReference type="NCBI Taxonomy" id="1088818"/>
    <lineage>
        <taxon>Eukaryota</taxon>
        <taxon>Viridiplantae</taxon>
        <taxon>Streptophyta</taxon>
        <taxon>Embryophyta</taxon>
        <taxon>Tracheophyta</taxon>
        <taxon>Spermatophyta</taxon>
        <taxon>Magnoliopsida</taxon>
        <taxon>Liliopsida</taxon>
        <taxon>Asparagales</taxon>
        <taxon>Orchidaceae</taxon>
        <taxon>Apostasioideae</taxon>
        <taxon>Apostasia</taxon>
    </lineage>
</organism>
<protein>
    <recommendedName>
        <fullName evidence="7">Reverse transcriptase RNase H-like domain-containing protein</fullName>
    </recommendedName>
</protein>
<dbReference type="Proteomes" id="UP000236161">
    <property type="component" value="Unassembled WGS sequence"/>
</dbReference>
<evidence type="ECO:0000256" key="5">
    <source>
        <dbReference type="ARBA" id="ARBA00022801"/>
    </source>
</evidence>
<keyword evidence="5" id="KW-0378">Hydrolase</keyword>
<dbReference type="InterPro" id="IPR041373">
    <property type="entry name" value="RT_RNaseH"/>
</dbReference>
<evidence type="ECO:0000256" key="6">
    <source>
        <dbReference type="ARBA" id="ARBA00022918"/>
    </source>
</evidence>
<keyword evidence="1" id="KW-0808">Transferase</keyword>
<evidence type="ECO:0000256" key="4">
    <source>
        <dbReference type="ARBA" id="ARBA00022759"/>
    </source>
</evidence>
<dbReference type="AlphaFoldDB" id="A0A2I0AY98"/>
<dbReference type="OrthoDB" id="694516at2759"/>
<keyword evidence="3" id="KW-0540">Nuclease</keyword>
<evidence type="ECO:0000256" key="3">
    <source>
        <dbReference type="ARBA" id="ARBA00022722"/>
    </source>
</evidence>
<name>A0A2I0AY98_9ASPA</name>
<dbReference type="SUPFAM" id="SSF56672">
    <property type="entry name" value="DNA/RNA polymerases"/>
    <property type="match status" value="1"/>
</dbReference>
<feature type="domain" description="Reverse transcriptase RNase H-like" evidence="7">
    <location>
        <begin position="2"/>
        <end position="57"/>
    </location>
</feature>
<dbReference type="EMBL" id="KZ451937">
    <property type="protein sequence ID" value="PKA60523.1"/>
    <property type="molecule type" value="Genomic_DNA"/>
</dbReference>
<dbReference type="FunFam" id="3.10.20.370:FF:000001">
    <property type="entry name" value="Retrovirus-related Pol polyprotein from transposon 17.6-like protein"/>
    <property type="match status" value="1"/>
</dbReference>
<evidence type="ECO:0000256" key="2">
    <source>
        <dbReference type="ARBA" id="ARBA00022695"/>
    </source>
</evidence>
<dbReference type="GO" id="GO:0016787">
    <property type="term" value="F:hydrolase activity"/>
    <property type="evidence" value="ECO:0007669"/>
    <property type="project" value="UniProtKB-KW"/>
</dbReference>
<dbReference type="GO" id="GO:0003964">
    <property type="term" value="F:RNA-directed DNA polymerase activity"/>
    <property type="evidence" value="ECO:0007669"/>
    <property type="project" value="UniProtKB-KW"/>
</dbReference>
<gene>
    <name evidence="8" type="ORF">AXF42_Ash017929</name>
</gene>
<keyword evidence="4" id="KW-0255">Endonuclease</keyword>
<sequence length="59" mass="6709">MCDASDYALGVILGQRIDNKPHVIHYASHTLNEVQLNYIVTEKEFLAVVLAFEKFRSIS</sequence>
<evidence type="ECO:0000313" key="9">
    <source>
        <dbReference type="Proteomes" id="UP000236161"/>
    </source>
</evidence>
<dbReference type="GO" id="GO:0004519">
    <property type="term" value="F:endonuclease activity"/>
    <property type="evidence" value="ECO:0007669"/>
    <property type="project" value="UniProtKB-KW"/>
</dbReference>
<keyword evidence="2" id="KW-0548">Nucleotidyltransferase</keyword>
<reference evidence="8 9" key="1">
    <citation type="journal article" date="2017" name="Nature">
        <title>The Apostasia genome and the evolution of orchids.</title>
        <authorList>
            <person name="Zhang G.Q."/>
            <person name="Liu K.W."/>
            <person name="Li Z."/>
            <person name="Lohaus R."/>
            <person name="Hsiao Y.Y."/>
            <person name="Niu S.C."/>
            <person name="Wang J.Y."/>
            <person name="Lin Y.C."/>
            <person name="Xu Q."/>
            <person name="Chen L.J."/>
            <person name="Yoshida K."/>
            <person name="Fujiwara S."/>
            <person name="Wang Z.W."/>
            <person name="Zhang Y.Q."/>
            <person name="Mitsuda N."/>
            <person name="Wang M."/>
            <person name="Liu G.H."/>
            <person name="Pecoraro L."/>
            <person name="Huang H.X."/>
            <person name="Xiao X.J."/>
            <person name="Lin M."/>
            <person name="Wu X.Y."/>
            <person name="Wu W.L."/>
            <person name="Chen Y.Y."/>
            <person name="Chang S.B."/>
            <person name="Sakamoto S."/>
            <person name="Ohme-Takagi M."/>
            <person name="Yagi M."/>
            <person name="Zeng S.J."/>
            <person name="Shen C.Y."/>
            <person name="Yeh C.M."/>
            <person name="Luo Y.B."/>
            <person name="Tsai W.C."/>
            <person name="Van de Peer Y."/>
            <person name="Liu Z.J."/>
        </authorList>
    </citation>
    <scope>NUCLEOTIDE SEQUENCE [LARGE SCALE GENOMIC DNA]</scope>
    <source>
        <strain evidence="9">cv. Shenzhen</strain>
        <tissue evidence="8">Stem</tissue>
    </source>
</reference>
<evidence type="ECO:0000256" key="1">
    <source>
        <dbReference type="ARBA" id="ARBA00022679"/>
    </source>
</evidence>
<dbReference type="InterPro" id="IPR043502">
    <property type="entry name" value="DNA/RNA_pol_sf"/>
</dbReference>
<dbReference type="PANTHER" id="PTHR34072">
    <property type="entry name" value="ENZYMATIC POLYPROTEIN-RELATED"/>
    <property type="match status" value="1"/>
</dbReference>
<evidence type="ECO:0000259" key="7">
    <source>
        <dbReference type="Pfam" id="PF17917"/>
    </source>
</evidence>
<proteinExistence type="predicted"/>